<dbReference type="Proteomes" id="UP001058098">
    <property type="component" value="Chromosome"/>
</dbReference>
<organism evidence="1 2">
    <name type="scientific">Mesorhizobium onobrychidis</name>
    <dbReference type="NCBI Taxonomy" id="2775404"/>
    <lineage>
        <taxon>Bacteria</taxon>
        <taxon>Pseudomonadati</taxon>
        <taxon>Pseudomonadota</taxon>
        <taxon>Alphaproteobacteria</taxon>
        <taxon>Hyphomicrobiales</taxon>
        <taxon>Phyllobacteriaceae</taxon>
        <taxon>Mesorhizobium</taxon>
    </lineage>
</organism>
<reference evidence="1" key="1">
    <citation type="submission" date="2020-09" db="EMBL/GenBank/DDBJ databases">
        <title>Rhizobia associated with sainfoin plants.</title>
        <authorList>
            <person name="Asharfi S."/>
            <person name="Kuzmanovic N."/>
            <person name="Bunk B."/>
            <person name="Sproeer C."/>
            <person name="Becker M."/>
            <person name="Thuenen T."/>
        </authorList>
    </citation>
    <scope>NUCLEOTIDE SEQUENCE</scope>
    <source>
        <strain evidence="1">OM4</strain>
    </source>
</reference>
<proteinExistence type="predicted"/>
<protein>
    <recommendedName>
        <fullName evidence="3">ATP-binding protein</fullName>
    </recommendedName>
</protein>
<dbReference type="RefSeq" id="WP_258120502.1">
    <property type="nucleotide sequence ID" value="NZ_CP062229.1"/>
</dbReference>
<accession>A0ABY5QWG9</accession>
<evidence type="ECO:0008006" key="3">
    <source>
        <dbReference type="Google" id="ProtNLM"/>
    </source>
</evidence>
<keyword evidence="2" id="KW-1185">Reference proteome</keyword>
<name>A0ABY5QWG9_9HYPH</name>
<evidence type="ECO:0000313" key="1">
    <source>
        <dbReference type="EMBL" id="UVC15550.1"/>
    </source>
</evidence>
<evidence type="ECO:0000313" key="2">
    <source>
        <dbReference type="Proteomes" id="UP001058098"/>
    </source>
</evidence>
<dbReference type="EMBL" id="CP062229">
    <property type="protein sequence ID" value="UVC15550.1"/>
    <property type="molecule type" value="Genomic_DNA"/>
</dbReference>
<gene>
    <name evidence="1" type="ORF">IHQ72_34940</name>
</gene>
<sequence>MNQVPPELADSFDTLRKLWFSQFPKRANGGWWALSGFSIQATVALERFVRAFLINGEVPAVEIESLSDFLVCGDKLSLTQVKRTLTAKTLAVALKEAYEIISLCSPAMVDRIEFQIVCEGCDPGLTVQGLGADSIFGTGERYDKDRLALVRRLFVKGEPIRIMSNPGLSLRRTLLMGGVLEADRVARGALGDIFDAFDGRDPDRVRTALHKVMCDILAASKSEHRVPGRLLTAHEFLPRPNAINALFTRPRPRLDDLVGGRFRVRPQQLANIVAAAHAWLGALCEAYGADDHRLPVFWIDGRSGDGKSILLLQLVEALVTSGRLASVTELLGLAEFEAWLASCVRWSSGTQQAEISFLDDLPAEIDLFALDKVVDDGFYRGTPYVGLITCGTDDLYRIFSTSERLALTRFSLPAPDAAEYDAFHLWAEVRLGRPLVDPAVNQPSLAAFMLALTIEEQPETNSQISARSEAFARVRSVAAANALGFAAPAELVTPADVAKFAQYWTDVELSAQEQEDGLRLAHAEVIWPIYIRGINRTDVGGEWGRDLARVLAAQLRAARKNAARGLLGALLNNRMIVAMLGKAGQADTTADIFNAAYEEVTRLCTHTQAAPLFRLWLAANASKRLTAVTTAELRAQGRALLSAPGVAAQDRAEIAVSLLEGKTADAASLSAAAFLRGAQPEPIILRFVSKELGRGVKSLHGALVLEWLRRHLSSRAVGEVLASSLASTATPKLVEYAYAFIERFVTDPVSGPVLWSLSRIPRGRGFDRLQDRWLSTAADPATAARIYNAELGSGQRRRFVERAKAFMMQHPGIRGEHEVLARLLHLKGDDPVITGLAHRFLDQHAGSSLANPLLAELLRFEPLAATDLGRVLHHIDLEVVGAGHLFAMVAIILQGYDAATRRVLRLELSPAEAMIFDKAMRWKIPRALSPPLAGLAARADRKPGASTS</sequence>